<evidence type="ECO:0000313" key="2">
    <source>
        <dbReference type="Proteomes" id="UP001556367"/>
    </source>
</evidence>
<gene>
    <name evidence="1" type="ORF">HGRIS_011650</name>
</gene>
<evidence type="ECO:0000313" key="1">
    <source>
        <dbReference type="EMBL" id="KAL0959997.1"/>
    </source>
</evidence>
<sequence length="118" mass="13430">MLPDRAKTCLRLRSPNEGTTKATSVTNSEATEAFTYFFVRLFVYNKKDYPSDEDLLAAFKQYAAEKNGAGLNTAEQLARLEKDFGLPIGRSKLFELRKRVGAPSVRKIQRRIKTVLKR</sequence>
<dbReference type="Proteomes" id="UP001556367">
    <property type="component" value="Unassembled WGS sequence"/>
</dbReference>
<dbReference type="EMBL" id="JASNQZ010000002">
    <property type="protein sequence ID" value="KAL0959997.1"/>
    <property type="molecule type" value="Genomic_DNA"/>
</dbReference>
<comment type="caution">
    <text evidence="1">The sequence shown here is derived from an EMBL/GenBank/DDBJ whole genome shotgun (WGS) entry which is preliminary data.</text>
</comment>
<name>A0ABR3JVY3_9AGAR</name>
<proteinExistence type="predicted"/>
<protein>
    <submittedName>
        <fullName evidence="1">Uncharacterized protein</fullName>
    </submittedName>
</protein>
<organism evidence="1 2">
    <name type="scientific">Hohenbuehelia grisea</name>
    <dbReference type="NCBI Taxonomy" id="104357"/>
    <lineage>
        <taxon>Eukaryota</taxon>
        <taxon>Fungi</taxon>
        <taxon>Dikarya</taxon>
        <taxon>Basidiomycota</taxon>
        <taxon>Agaricomycotina</taxon>
        <taxon>Agaricomycetes</taxon>
        <taxon>Agaricomycetidae</taxon>
        <taxon>Agaricales</taxon>
        <taxon>Pleurotineae</taxon>
        <taxon>Pleurotaceae</taxon>
        <taxon>Hohenbuehelia</taxon>
    </lineage>
</organism>
<accession>A0ABR3JVY3</accession>
<keyword evidence="2" id="KW-1185">Reference proteome</keyword>
<reference evidence="2" key="1">
    <citation type="submission" date="2024-06" db="EMBL/GenBank/DDBJ databases">
        <title>Multi-omics analyses provide insights into the biosynthesis of the anticancer antibiotic pleurotin in Hohenbuehelia grisea.</title>
        <authorList>
            <person name="Weaver J.A."/>
            <person name="Alberti F."/>
        </authorList>
    </citation>
    <scope>NUCLEOTIDE SEQUENCE [LARGE SCALE GENOMIC DNA]</scope>
    <source>
        <strain evidence="2">T-177</strain>
    </source>
</reference>